<dbReference type="Proteomes" id="UP001352852">
    <property type="component" value="Unassembled WGS sequence"/>
</dbReference>
<evidence type="ECO:0000313" key="2">
    <source>
        <dbReference type="EMBL" id="MED6264456.1"/>
    </source>
</evidence>
<feature type="non-terminal residue" evidence="2">
    <location>
        <position position="103"/>
    </location>
</feature>
<evidence type="ECO:0000313" key="3">
    <source>
        <dbReference type="Proteomes" id="UP001352852"/>
    </source>
</evidence>
<keyword evidence="1" id="KW-1133">Transmembrane helix</keyword>
<keyword evidence="1" id="KW-0812">Transmembrane</keyword>
<organism evidence="2 3">
    <name type="scientific">Characodon lateralis</name>
    <dbReference type="NCBI Taxonomy" id="208331"/>
    <lineage>
        <taxon>Eukaryota</taxon>
        <taxon>Metazoa</taxon>
        <taxon>Chordata</taxon>
        <taxon>Craniata</taxon>
        <taxon>Vertebrata</taxon>
        <taxon>Euteleostomi</taxon>
        <taxon>Actinopterygii</taxon>
        <taxon>Neopterygii</taxon>
        <taxon>Teleostei</taxon>
        <taxon>Neoteleostei</taxon>
        <taxon>Acanthomorphata</taxon>
        <taxon>Ovalentaria</taxon>
        <taxon>Atherinomorphae</taxon>
        <taxon>Cyprinodontiformes</taxon>
        <taxon>Goodeidae</taxon>
        <taxon>Characodon</taxon>
    </lineage>
</organism>
<reference evidence="2 3" key="1">
    <citation type="submission" date="2021-06" db="EMBL/GenBank/DDBJ databases">
        <authorList>
            <person name="Palmer J.M."/>
        </authorList>
    </citation>
    <scope>NUCLEOTIDE SEQUENCE [LARGE SCALE GENOMIC DNA]</scope>
    <source>
        <strain evidence="2 3">CL_MEX2019</strain>
        <tissue evidence="2">Muscle</tissue>
    </source>
</reference>
<evidence type="ECO:0000256" key="1">
    <source>
        <dbReference type="SAM" id="Phobius"/>
    </source>
</evidence>
<sequence>MGNWFVNNWFSATIIVSPHPHFLMSDFQLVQRNDESFEFGFTRIFCALLTDFFSNMTRRTPFSNKHVLFLQCVWMGINIFLFVWFYFLYVTDEHFFYTRHLLG</sequence>
<proteinExistence type="predicted"/>
<keyword evidence="1" id="KW-0472">Membrane</keyword>
<comment type="caution">
    <text evidence="2">The sequence shown here is derived from an EMBL/GenBank/DDBJ whole genome shotgun (WGS) entry which is preliminary data.</text>
</comment>
<name>A0ABU7CNB1_9TELE</name>
<keyword evidence="3" id="KW-1185">Reference proteome</keyword>
<accession>A0ABU7CNB1</accession>
<feature type="transmembrane region" description="Helical" evidence="1">
    <location>
        <begin position="67"/>
        <end position="89"/>
    </location>
</feature>
<gene>
    <name evidence="2" type="ORF">CHARACLAT_015161</name>
</gene>
<protein>
    <submittedName>
        <fullName evidence="2">Uncharacterized protein</fullName>
    </submittedName>
</protein>
<dbReference type="EMBL" id="JAHUTJ010001164">
    <property type="protein sequence ID" value="MED6264456.1"/>
    <property type="molecule type" value="Genomic_DNA"/>
</dbReference>